<accession>A0A0P1LN98</accession>
<accession>A0A0P1M2K0</accession>
<evidence type="ECO:0000313" key="2">
    <source>
        <dbReference type="EMBL" id="CUU06051.1"/>
    </source>
</evidence>
<accession>A0A0S4N625</accession>
<accession>A0A0P1MDG9</accession>
<accession>A0A0P1LK56</accession>
<reference evidence="2 3" key="1">
    <citation type="submission" date="2015-11" db="EMBL/GenBank/DDBJ databases">
        <authorList>
            <person name="Zhang Y."/>
            <person name="Guo Z."/>
        </authorList>
    </citation>
    <scope>NUCLEOTIDE SEQUENCE [LARGE SCALE GENOMIC DNA]</scope>
    <source>
        <strain evidence="2">JGI-4</strain>
    </source>
</reference>
<name>A0A0P1M2K0_9BACT</name>
<proteinExistence type="predicted"/>
<organism evidence="2 3">
    <name type="scientific">Candidatus Kryptonium thompsonii</name>
    <dbReference type="NCBI Taxonomy" id="1633631"/>
    <lineage>
        <taxon>Bacteria</taxon>
        <taxon>Pseudomonadati</taxon>
        <taxon>Candidatus Kryptoniota</taxon>
        <taxon>Candidatus Kryptonium</taxon>
    </lineage>
</organism>
<feature type="transmembrane region" description="Helical" evidence="1">
    <location>
        <begin position="403"/>
        <end position="425"/>
    </location>
</feature>
<feature type="transmembrane region" description="Helical" evidence="1">
    <location>
        <begin position="51"/>
        <end position="81"/>
    </location>
</feature>
<feature type="transmembrane region" description="Helical" evidence="1">
    <location>
        <begin position="325"/>
        <end position="347"/>
    </location>
</feature>
<dbReference type="EMBL" id="FAOP01000005">
    <property type="protein sequence ID" value="CUU06051.1"/>
    <property type="molecule type" value="Genomic_DNA"/>
</dbReference>
<keyword evidence="1" id="KW-0472">Membrane</keyword>
<dbReference type="Proteomes" id="UP000182011">
    <property type="component" value="Unassembled WGS sequence"/>
</dbReference>
<feature type="transmembrane region" description="Helical" evidence="1">
    <location>
        <begin position="211"/>
        <end position="231"/>
    </location>
</feature>
<dbReference type="AlphaFoldDB" id="A0A0P1M2K0"/>
<protein>
    <recommendedName>
        <fullName evidence="4">ABC exporter</fullName>
    </recommendedName>
</protein>
<keyword evidence="1" id="KW-0812">Transmembrane</keyword>
<feature type="transmembrane region" description="Helical" evidence="1">
    <location>
        <begin position="20"/>
        <end position="39"/>
    </location>
</feature>
<feature type="transmembrane region" description="Helical" evidence="1">
    <location>
        <begin position="378"/>
        <end position="397"/>
    </location>
</feature>
<feature type="transmembrane region" description="Helical" evidence="1">
    <location>
        <begin position="102"/>
        <end position="119"/>
    </location>
</feature>
<accession>A0A0P1NVI4</accession>
<evidence type="ECO:0000256" key="1">
    <source>
        <dbReference type="SAM" id="Phobius"/>
    </source>
</evidence>
<evidence type="ECO:0008006" key="4">
    <source>
        <dbReference type="Google" id="ProtNLM"/>
    </source>
</evidence>
<feature type="transmembrane region" description="Helical" evidence="1">
    <location>
        <begin position="462"/>
        <end position="480"/>
    </location>
</feature>
<dbReference type="RefSeq" id="WP_047134819.1">
    <property type="nucleotide sequence ID" value="NZ_CZVM01000087.1"/>
</dbReference>
<feature type="transmembrane region" description="Helical" evidence="1">
    <location>
        <begin position="298"/>
        <end position="318"/>
    </location>
</feature>
<feature type="transmembrane region" description="Helical" evidence="1">
    <location>
        <begin position="158"/>
        <end position="180"/>
    </location>
</feature>
<feature type="transmembrane region" description="Helical" evidence="1">
    <location>
        <begin position="125"/>
        <end position="151"/>
    </location>
</feature>
<keyword evidence="1" id="KW-1133">Transmembrane helix</keyword>
<gene>
    <name evidence="2" type="ORF">JGI4_01418</name>
</gene>
<sequence length="497" mass="57587">MFKILWLGKINFLDRKIIYIYYLVAGLFLTVLITIPMIARGKPTDLLNTFIWFLFTMEIFFIFRQATVSNSFFDVAAFVLFPFSWTKKFTIRFFMFVLSERLWLYVLPLIGMVITIFYLNSNVGVVALTICVFLVGYFAISLLFFLLMLILRTAVKKLGLLLTITFSTFIFIILTAPLVYKNEFNFIEFLLPVSVFRDSLVSLISFKIKDVLLGLASLLLFISLVFPVSLISQNIYYTGLVNVKKKLSSKFTLKIKIQPHFDKHQISTFTKIAEAFQGKRYLNLIFTDAKLMQRSEKILFVMLFIPLFFLLPISILNLDTMNMKIVSMAFVSFIFIITYMFGSLIGGKLYTTMGIRFVNLIQFPNIIYPYIVSKNISILIILVSVNLISIFCGYLYFKPSSYVLVFSMLYSLFLSILTIILLNFASLKFIKLSATSPVILFVVFILEILISILFIILTQASIIVGFCLVTFLFIAYYLLLRYWSKLLERNIEYLFHS</sequence>
<accession>A0A0P1MDB2</accession>
<accession>A0A0P1NZI5</accession>
<feature type="transmembrane region" description="Helical" evidence="1">
    <location>
        <begin position="437"/>
        <end position="456"/>
    </location>
</feature>
<accession>A0A0P1LKC2</accession>
<evidence type="ECO:0000313" key="3">
    <source>
        <dbReference type="Proteomes" id="UP000182011"/>
    </source>
</evidence>